<dbReference type="SUPFAM" id="SSF160904">
    <property type="entry name" value="Jann2411-like"/>
    <property type="match status" value="1"/>
</dbReference>
<dbReference type="PANTHER" id="PTHR35525">
    <property type="entry name" value="BLL6575 PROTEIN"/>
    <property type="match status" value="1"/>
</dbReference>
<accession>A0A6J4JX13</accession>
<evidence type="ECO:0000313" key="3">
    <source>
        <dbReference type="EMBL" id="CAA9289713.1"/>
    </source>
</evidence>
<dbReference type="AlphaFoldDB" id="A0A6J4JX13"/>
<sequence>MREPALADEELLVALANAGHEGADPLADPAALAAWWAGHDTARDTARDTRQDTRHDTAPDAARLPGGPGPVPPDDALAPLRALRHVVRAAAGRHNGVDPGGPGEDEAWATLGALALRPAVLSDGRVSLAPPRAGGLAPWLAAAGTAALLRATARPGWRRLKACPGADCGWVFLDASRNTSRRWCDMAGCGNRAKTATFRARRRP</sequence>
<dbReference type="PANTHER" id="PTHR35525:SF3">
    <property type="entry name" value="BLL6575 PROTEIN"/>
    <property type="match status" value="1"/>
</dbReference>
<evidence type="ECO:0000256" key="1">
    <source>
        <dbReference type="SAM" id="MobiDB-lite"/>
    </source>
</evidence>
<feature type="domain" description="Zinc finger CGNR" evidence="2">
    <location>
        <begin position="159"/>
        <end position="202"/>
    </location>
</feature>
<dbReference type="InterPro" id="IPR010852">
    <property type="entry name" value="ABATE"/>
</dbReference>
<dbReference type="Pfam" id="PF11706">
    <property type="entry name" value="zf-CGNR"/>
    <property type="match status" value="1"/>
</dbReference>
<dbReference type="Gene3D" id="1.10.3300.10">
    <property type="entry name" value="Jann2411-like domain"/>
    <property type="match status" value="1"/>
</dbReference>
<name>A0A6J4JX13_9ACTN</name>
<dbReference type="InterPro" id="IPR023286">
    <property type="entry name" value="ABATE_dom_sf"/>
</dbReference>
<feature type="compositionally biased region" description="Basic and acidic residues" evidence="1">
    <location>
        <begin position="43"/>
        <end position="58"/>
    </location>
</feature>
<organism evidence="3">
    <name type="scientific">uncultured Mycobacteriales bacterium</name>
    <dbReference type="NCBI Taxonomy" id="581187"/>
    <lineage>
        <taxon>Bacteria</taxon>
        <taxon>Bacillati</taxon>
        <taxon>Actinomycetota</taxon>
        <taxon>Actinomycetes</taxon>
        <taxon>Mycobacteriales</taxon>
        <taxon>environmental samples</taxon>
    </lineage>
</organism>
<dbReference type="EMBL" id="CADCTP010000410">
    <property type="protein sequence ID" value="CAA9289713.1"/>
    <property type="molecule type" value="Genomic_DNA"/>
</dbReference>
<proteinExistence type="predicted"/>
<protein>
    <recommendedName>
        <fullName evidence="2">Zinc finger CGNR domain-containing protein</fullName>
    </recommendedName>
</protein>
<dbReference type="InterPro" id="IPR021005">
    <property type="entry name" value="Znf_CGNR"/>
</dbReference>
<gene>
    <name evidence="3" type="ORF">AVDCRST_MAG41-4265</name>
</gene>
<feature type="region of interest" description="Disordered" evidence="1">
    <location>
        <begin position="43"/>
        <end position="74"/>
    </location>
</feature>
<reference evidence="3" key="1">
    <citation type="submission" date="2020-02" db="EMBL/GenBank/DDBJ databases">
        <authorList>
            <person name="Meier V. D."/>
        </authorList>
    </citation>
    <scope>NUCLEOTIDE SEQUENCE</scope>
    <source>
        <strain evidence="3">AVDCRST_MAG41</strain>
    </source>
</reference>
<evidence type="ECO:0000259" key="2">
    <source>
        <dbReference type="Pfam" id="PF11706"/>
    </source>
</evidence>